<proteinExistence type="predicted"/>
<evidence type="ECO:0000313" key="2">
    <source>
        <dbReference type="EMBL" id="KAF1764303.1"/>
    </source>
</evidence>
<gene>
    <name evidence="2" type="ORF">GCK72_004250</name>
</gene>
<dbReference type="Proteomes" id="UP000483820">
    <property type="component" value="Chromosome II"/>
</dbReference>
<evidence type="ECO:0000256" key="1">
    <source>
        <dbReference type="SAM" id="MobiDB-lite"/>
    </source>
</evidence>
<dbReference type="RefSeq" id="XP_053588759.1">
    <property type="nucleotide sequence ID" value="XM_053724565.1"/>
</dbReference>
<dbReference type="SUPFAM" id="SSF54236">
    <property type="entry name" value="Ubiquitin-like"/>
    <property type="match status" value="1"/>
</dbReference>
<dbReference type="EMBL" id="WUAV01000002">
    <property type="protein sequence ID" value="KAF1764303.1"/>
    <property type="molecule type" value="Genomic_DNA"/>
</dbReference>
<sequence length="169" mass="19519">MTNDKLAEDRALRSQQNQEYADSLAKDLAKKEEKEKIRLEAERKVLRKQTIQLYREKIQADQPPPTSGPPYHHLLIRYPSGARLQLRLSTTTDTVTQLFDAILRHPACPDFFTVRSILPSGEIRGIYPPWYSKILGEEFGTEDFLTPQKTSLQETCPDHSCLFINMIHH</sequence>
<reference evidence="2 3" key="1">
    <citation type="submission" date="2019-12" db="EMBL/GenBank/DDBJ databases">
        <title>Chromosome-level assembly of the Caenorhabditis remanei genome.</title>
        <authorList>
            <person name="Teterina A.A."/>
            <person name="Willis J.H."/>
            <person name="Phillips P.C."/>
        </authorList>
    </citation>
    <scope>NUCLEOTIDE SEQUENCE [LARGE SCALE GENOMIC DNA]</scope>
    <source>
        <strain evidence="2 3">PX506</strain>
        <tissue evidence="2">Whole organism</tissue>
    </source>
</reference>
<dbReference type="InterPro" id="IPR029071">
    <property type="entry name" value="Ubiquitin-like_domsf"/>
</dbReference>
<dbReference type="KEGG" id="crq:GCK72_004250"/>
<accession>A0A6A5HD48</accession>
<feature type="compositionally biased region" description="Basic and acidic residues" evidence="1">
    <location>
        <begin position="1"/>
        <end position="12"/>
    </location>
</feature>
<dbReference type="AlphaFoldDB" id="A0A6A5HD48"/>
<evidence type="ECO:0000313" key="3">
    <source>
        <dbReference type="Proteomes" id="UP000483820"/>
    </source>
</evidence>
<comment type="caution">
    <text evidence="2">The sequence shown here is derived from an EMBL/GenBank/DDBJ whole genome shotgun (WGS) entry which is preliminary data.</text>
</comment>
<protein>
    <recommendedName>
        <fullName evidence="4">UBX domain-containing protein</fullName>
    </recommendedName>
</protein>
<feature type="region of interest" description="Disordered" evidence="1">
    <location>
        <begin position="1"/>
        <end position="26"/>
    </location>
</feature>
<evidence type="ECO:0008006" key="4">
    <source>
        <dbReference type="Google" id="ProtNLM"/>
    </source>
</evidence>
<name>A0A6A5HD48_CAERE</name>
<dbReference type="GeneID" id="78773842"/>
<dbReference type="CTD" id="78773842"/>
<organism evidence="2 3">
    <name type="scientific">Caenorhabditis remanei</name>
    <name type="common">Caenorhabditis vulgaris</name>
    <dbReference type="NCBI Taxonomy" id="31234"/>
    <lineage>
        <taxon>Eukaryota</taxon>
        <taxon>Metazoa</taxon>
        <taxon>Ecdysozoa</taxon>
        <taxon>Nematoda</taxon>
        <taxon>Chromadorea</taxon>
        <taxon>Rhabditida</taxon>
        <taxon>Rhabditina</taxon>
        <taxon>Rhabditomorpha</taxon>
        <taxon>Rhabditoidea</taxon>
        <taxon>Rhabditidae</taxon>
        <taxon>Peloderinae</taxon>
        <taxon>Caenorhabditis</taxon>
    </lineage>
</organism>